<proteinExistence type="predicted"/>
<feature type="compositionally biased region" description="Low complexity" evidence="1">
    <location>
        <begin position="92"/>
        <end position="102"/>
    </location>
</feature>
<protein>
    <submittedName>
        <fullName evidence="2">Uncharacterized protein</fullName>
    </submittedName>
</protein>
<name>A0AAV4XU04_CAEEX</name>
<dbReference type="AlphaFoldDB" id="A0AAV4XU04"/>
<feature type="compositionally biased region" description="Basic residues" evidence="1">
    <location>
        <begin position="103"/>
        <end position="114"/>
    </location>
</feature>
<keyword evidence="3" id="KW-1185">Reference proteome</keyword>
<evidence type="ECO:0000313" key="3">
    <source>
        <dbReference type="Proteomes" id="UP001054945"/>
    </source>
</evidence>
<feature type="region of interest" description="Disordered" evidence="1">
    <location>
        <begin position="91"/>
        <end position="126"/>
    </location>
</feature>
<sequence length="126" mass="13718">MQAGPNPCELRCEAVSEQLVYGFGKAADGTPCTLGVCLDGRCLVARGLRRSPGVRSGAGHVRSVRWSELQLRALQGRLPGSALFGKREPFVSRGRSYSSGSKKSNHKTTTRKKYPSSARQKQGDYF</sequence>
<dbReference type="EMBL" id="BPLR01018161">
    <property type="protein sequence ID" value="GIY97471.1"/>
    <property type="molecule type" value="Genomic_DNA"/>
</dbReference>
<dbReference type="Proteomes" id="UP001054945">
    <property type="component" value="Unassembled WGS sequence"/>
</dbReference>
<accession>A0AAV4XU04</accession>
<reference evidence="2 3" key="1">
    <citation type="submission" date="2021-06" db="EMBL/GenBank/DDBJ databases">
        <title>Caerostris extrusa draft genome.</title>
        <authorList>
            <person name="Kono N."/>
            <person name="Arakawa K."/>
        </authorList>
    </citation>
    <scope>NUCLEOTIDE SEQUENCE [LARGE SCALE GENOMIC DNA]</scope>
</reference>
<evidence type="ECO:0000256" key="1">
    <source>
        <dbReference type="SAM" id="MobiDB-lite"/>
    </source>
</evidence>
<gene>
    <name evidence="2" type="ORF">CEXT_366932</name>
</gene>
<organism evidence="2 3">
    <name type="scientific">Caerostris extrusa</name>
    <name type="common">Bark spider</name>
    <name type="synonym">Caerostris bankana</name>
    <dbReference type="NCBI Taxonomy" id="172846"/>
    <lineage>
        <taxon>Eukaryota</taxon>
        <taxon>Metazoa</taxon>
        <taxon>Ecdysozoa</taxon>
        <taxon>Arthropoda</taxon>
        <taxon>Chelicerata</taxon>
        <taxon>Arachnida</taxon>
        <taxon>Araneae</taxon>
        <taxon>Araneomorphae</taxon>
        <taxon>Entelegynae</taxon>
        <taxon>Araneoidea</taxon>
        <taxon>Araneidae</taxon>
        <taxon>Caerostris</taxon>
    </lineage>
</organism>
<comment type="caution">
    <text evidence="2">The sequence shown here is derived from an EMBL/GenBank/DDBJ whole genome shotgun (WGS) entry which is preliminary data.</text>
</comment>
<evidence type="ECO:0000313" key="2">
    <source>
        <dbReference type="EMBL" id="GIY97471.1"/>
    </source>
</evidence>